<evidence type="ECO:0000259" key="13">
    <source>
        <dbReference type="PROSITE" id="PS50146"/>
    </source>
</evidence>
<dbReference type="AlphaFoldDB" id="A0A220MN54"/>
<evidence type="ECO:0000256" key="1">
    <source>
        <dbReference type="ARBA" id="ARBA00001946"/>
    </source>
</evidence>
<dbReference type="GO" id="GO:0005524">
    <property type="term" value="F:ATP binding"/>
    <property type="evidence" value="ECO:0007669"/>
    <property type="project" value="UniProtKB-KW"/>
</dbReference>
<dbReference type="InterPro" id="IPR005218">
    <property type="entry name" value="Diacylglycerol/lipid_kinase"/>
</dbReference>
<keyword evidence="10" id="KW-0443">Lipid metabolism</keyword>
<keyword evidence="12" id="KW-1208">Phospholipid metabolism</keyword>
<dbReference type="InterPro" id="IPR045540">
    <property type="entry name" value="YegS/DAGK_C"/>
</dbReference>
<name>A0A220MN54_9BACL</name>
<dbReference type="InterPro" id="IPR017438">
    <property type="entry name" value="ATP-NAD_kinase_N"/>
</dbReference>
<dbReference type="NCBIfam" id="TIGR00147">
    <property type="entry name" value="YegS/Rv2252/BmrU family lipid kinase"/>
    <property type="match status" value="1"/>
</dbReference>
<evidence type="ECO:0000256" key="12">
    <source>
        <dbReference type="ARBA" id="ARBA00023264"/>
    </source>
</evidence>
<keyword evidence="6" id="KW-0547">Nucleotide-binding</keyword>
<dbReference type="KEGG" id="bfm:BP422_25075"/>
<keyword evidence="7" id="KW-0418">Kinase</keyword>
<keyword evidence="11" id="KW-0594">Phospholipid biosynthesis</keyword>
<evidence type="ECO:0000313" key="14">
    <source>
        <dbReference type="EMBL" id="ASJ56547.1"/>
    </source>
</evidence>
<evidence type="ECO:0000256" key="7">
    <source>
        <dbReference type="ARBA" id="ARBA00022777"/>
    </source>
</evidence>
<evidence type="ECO:0000256" key="5">
    <source>
        <dbReference type="ARBA" id="ARBA00022723"/>
    </source>
</evidence>
<evidence type="ECO:0000313" key="15">
    <source>
        <dbReference type="Proteomes" id="UP000197781"/>
    </source>
</evidence>
<evidence type="ECO:0000256" key="2">
    <source>
        <dbReference type="ARBA" id="ARBA00005983"/>
    </source>
</evidence>
<dbReference type="SMART" id="SM00046">
    <property type="entry name" value="DAGKc"/>
    <property type="match status" value="1"/>
</dbReference>
<dbReference type="EMBL" id="CP018145">
    <property type="protein sequence ID" value="ASJ56547.1"/>
    <property type="molecule type" value="Genomic_DNA"/>
</dbReference>
<comment type="similarity">
    <text evidence="2">Belongs to the diacylglycerol/lipid kinase family.</text>
</comment>
<gene>
    <name evidence="14" type="ORF">BP422_25075</name>
</gene>
<dbReference type="GO" id="GO:0046872">
    <property type="term" value="F:metal ion binding"/>
    <property type="evidence" value="ECO:0007669"/>
    <property type="project" value="UniProtKB-KW"/>
</dbReference>
<evidence type="ECO:0000256" key="10">
    <source>
        <dbReference type="ARBA" id="ARBA00023098"/>
    </source>
</evidence>
<keyword evidence="5" id="KW-0479">Metal-binding</keyword>
<keyword evidence="4" id="KW-0808">Transferase</keyword>
<dbReference type="Pfam" id="PF00781">
    <property type="entry name" value="DAGK_cat"/>
    <property type="match status" value="1"/>
</dbReference>
<comment type="cofactor">
    <cofactor evidence="1">
        <name>Mg(2+)</name>
        <dbReference type="ChEBI" id="CHEBI:18420"/>
    </cofactor>
</comment>
<dbReference type="GO" id="GO:0016301">
    <property type="term" value="F:kinase activity"/>
    <property type="evidence" value="ECO:0007669"/>
    <property type="project" value="UniProtKB-KW"/>
</dbReference>
<protein>
    <recommendedName>
        <fullName evidence="13">DAGKc domain-containing protein</fullName>
    </recommendedName>
</protein>
<evidence type="ECO:0000256" key="11">
    <source>
        <dbReference type="ARBA" id="ARBA00023209"/>
    </source>
</evidence>
<evidence type="ECO:0000256" key="8">
    <source>
        <dbReference type="ARBA" id="ARBA00022840"/>
    </source>
</evidence>
<sequence length="299" mass="31975">MLGVIVNPVSGNGTGLKVWRQIEPALRRLGAPFHVRLTSGEGDAEKLSKELIQKEGVKKIIAVGGDGTVRGVINGIYESKQDCQFGLVPAGSGNDFARGHGIPMKPLQALERILSEKGEKRIDLILLNGKVAVNSIGAGFDAQVAKITDQAVYKAWLNRYKLGALAYIISVIRVVCTYQPRDIVINVDGREVRLEAVWLVVAANIPNYGGGMLICPDAIPDDGIADICVVSGVSRFGLLAAFPKIFTGAHRHHPGVRFYKGKQVAIQAAGQLPVHADGESVAPTPISAQVIEKCLTIFV</sequence>
<dbReference type="PROSITE" id="PS50146">
    <property type="entry name" value="DAGK"/>
    <property type="match status" value="1"/>
</dbReference>
<dbReference type="Proteomes" id="UP000197781">
    <property type="component" value="Chromosome"/>
</dbReference>
<proteinExistence type="inferred from homology"/>
<keyword evidence="8" id="KW-0067">ATP-binding</keyword>
<evidence type="ECO:0000256" key="9">
    <source>
        <dbReference type="ARBA" id="ARBA00022842"/>
    </source>
</evidence>
<dbReference type="Pfam" id="PF19279">
    <property type="entry name" value="YegS_C"/>
    <property type="match status" value="1"/>
</dbReference>
<evidence type="ECO:0000256" key="6">
    <source>
        <dbReference type="ARBA" id="ARBA00022741"/>
    </source>
</evidence>
<accession>A0A220MN54</accession>
<dbReference type="PANTHER" id="PTHR12358">
    <property type="entry name" value="SPHINGOSINE KINASE"/>
    <property type="match status" value="1"/>
</dbReference>
<dbReference type="PANTHER" id="PTHR12358:SF106">
    <property type="entry name" value="LIPID KINASE YEGS"/>
    <property type="match status" value="1"/>
</dbReference>
<keyword evidence="9" id="KW-0460">Magnesium</keyword>
<feature type="domain" description="DAGKc" evidence="13">
    <location>
        <begin position="1"/>
        <end position="131"/>
    </location>
</feature>
<dbReference type="InterPro" id="IPR050187">
    <property type="entry name" value="Lipid_Phosphate_FormReg"/>
</dbReference>
<dbReference type="Gene3D" id="2.60.200.40">
    <property type="match status" value="1"/>
</dbReference>
<evidence type="ECO:0000256" key="3">
    <source>
        <dbReference type="ARBA" id="ARBA00022516"/>
    </source>
</evidence>
<keyword evidence="3" id="KW-0444">Lipid biosynthesis</keyword>
<dbReference type="RefSeq" id="WP_088910113.1">
    <property type="nucleotide sequence ID" value="NZ_CP018145.1"/>
</dbReference>
<evidence type="ECO:0000256" key="4">
    <source>
        <dbReference type="ARBA" id="ARBA00022679"/>
    </source>
</evidence>
<dbReference type="GO" id="GO:0008654">
    <property type="term" value="P:phospholipid biosynthetic process"/>
    <property type="evidence" value="ECO:0007669"/>
    <property type="project" value="UniProtKB-KW"/>
</dbReference>
<dbReference type="Gene3D" id="3.40.50.10330">
    <property type="entry name" value="Probable inorganic polyphosphate/atp-NAD kinase, domain 1"/>
    <property type="match status" value="1"/>
</dbReference>
<dbReference type="InterPro" id="IPR001206">
    <property type="entry name" value="Diacylglycerol_kinase_cat_dom"/>
</dbReference>
<dbReference type="GO" id="GO:0005886">
    <property type="term" value="C:plasma membrane"/>
    <property type="evidence" value="ECO:0007669"/>
    <property type="project" value="TreeGrafter"/>
</dbReference>
<reference evidence="14 15" key="1">
    <citation type="submission" date="2016-11" db="EMBL/GenBank/DDBJ databases">
        <authorList>
            <person name="Jaros S."/>
            <person name="Januszkiewicz K."/>
            <person name="Wedrychowicz H."/>
        </authorList>
    </citation>
    <scope>NUCLEOTIDE SEQUENCE [LARGE SCALE GENOMIC DNA]</scope>
    <source>
        <strain evidence="14 15">NF2</strain>
    </source>
</reference>
<dbReference type="SUPFAM" id="SSF111331">
    <property type="entry name" value="NAD kinase/diacylglycerol kinase-like"/>
    <property type="match status" value="1"/>
</dbReference>
<dbReference type="InterPro" id="IPR016064">
    <property type="entry name" value="NAD/diacylglycerol_kinase_sf"/>
</dbReference>
<organism evidence="14 15">
    <name type="scientific">Brevibacillus formosus</name>
    <dbReference type="NCBI Taxonomy" id="54913"/>
    <lineage>
        <taxon>Bacteria</taxon>
        <taxon>Bacillati</taxon>
        <taxon>Bacillota</taxon>
        <taxon>Bacilli</taxon>
        <taxon>Bacillales</taxon>
        <taxon>Paenibacillaceae</taxon>
        <taxon>Brevibacillus</taxon>
    </lineage>
</organism>